<proteinExistence type="inferred from homology"/>
<keyword evidence="2" id="KW-0240">DNA-directed RNA polymerase</keyword>
<dbReference type="Gene3D" id="3.90.580.10">
    <property type="entry name" value="Zinc finger, CHC2-type domain"/>
    <property type="match status" value="1"/>
</dbReference>
<evidence type="ECO:0000256" key="2">
    <source>
        <dbReference type="ARBA" id="ARBA00022478"/>
    </source>
</evidence>
<dbReference type="GO" id="GO:0003677">
    <property type="term" value="F:DNA binding"/>
    <property type="evidence" value="ECO:0007669"/>
    <property type="project" value="UniProtKB-KW"/>
</dbReference>
<keyword evidence="11" id="KW-0238">DNA-binding</keyword>
<dbReference type="PROSITE" id="PS50880">
    <property type="entry name" value="TOPRIM"/>
    <property type="match status" value="1"/>
</dbReference>
<protein>
    <submittedName>
        <fullName evidence="14">DNA primase</fullName>
        <ecNumber evidence="14">2.7.7.-</ecNumber>
    </submittedName>
</protein>
<dbReference type="GO" id="GO:1990077">
    <property type="term" value="C:primosome complex"/>
    <property type="evidence" value="ECO:0007669"/>
    <property type="project" value="UniProtKB-KW"/>
</dbReference>
<evidence type="ECO:0000313" key="14">
    <source>
        <dbReference type="EMBL" id="VAW46597.1"/>
    </source>
</evidence>
<dbReference type="NCBIfam" id="TIGR01391">
    <property type="entry name" value="dnaG"/>
    <property type="match status" value="1"/>
</dbReference>
<evidence type="ECO:0000259" key="13">
    <source>
        <dbReference type="PROSITE" id="PS50880"/>
    </source>
</evidence>
<evidence type="ECO:0000256" key="11">
    <source>
        <dbReference type="ARBA" id="ARBA00023125"/>
    </source>
</evidence>
<keyword evidence="10" id="KW-0460">Magnesium</keyword>
<evidence type="ECO:0000256" key="6">
    <source>
        <dbReference type="ARBA" id="ARBA00022705"/>
    </source>
</evidence>
<dbReference type="Gene3D" id="1.20.50.20">
    <property type="entry name" value="DnaG, RNA polymerase domain, helical bundle"/>
    <property type="match status" value="1"/>
</dbReference>
<dbReference type="Gene3D" id="3.40.1360.10">
    <property type="match status" value="1"/>
</dbReference>
<dbReference type="Pfam" id="PF13155">
    <property type="entry name" value="Toprim_2"/>
    <property type="match status" value="1"/>
</dbReference>
<dbReference type="InterPro" id="IPR006171">
    <property type="entry name" value="TOPRIM_dom"/>
</dbReference>
<keyword evidence="8" id="KW-0863">Zinc-finger</keyword>
<dbReference type="GO" id="GO:0003899">
    <property type="term" value="F:DNA-directed RNA polymerase activity"/>
    <property type="evidence" value="ECO:0007669"/>
    <property type="project" value="InterPro"/>
</dbReference>
<feature type="domain" description="Toprim" evidence="13">
    <location>
        <begin position="267"/>
        <end position="349"/>
    </location>
</feature>
<evidence type="ECO:0000256" key="8">
    <source>
        <dbReference type="ARBA" id="ARBA00022771"/>
    </source>
</evidence>
<dbReference type="EMBL" id="UOFB01000151">
    <property type="protein sequence ID" value="VAW46597.1"/>
    <property type="molecule type" value="Genomic_DNA"/>
</dbReference>
<dbReference type="InterPro" id="IPR034151">
    <property type="entry name" value="TOPRIM_DnaG_bac"/>
</dbReference>
<evidence type="ECO:0000256" key="9">
    <source>
        <dbReference type="ARBA" id="ARBA00022833"/>
    </source>
</evidence>
<name>A0A3B0W7D0_9ZZZZ</name>
<keyword evidence="6" id="KW-0235">DNA replication</keyword>
<keyword evidence="3" id="KW-0639">Primosome</keyword>
<dbReference type="GO" id="GO:0005737">
    <property type="term" value="C:cytoplasm"/>
    <property type="evidence" value="ECO:0007669"/>
    <property type="project" value="TreeGrafter"/>
</dbReference>
<dbReference type="HAMAP" id="MF_00974">
    <property type="entry name" value="DNA_primase_DnaG"/>
    <property type="match status" value="1"/>
</dbReference>
<dbReference type="PANTHER" id="PTHR30313:SF2">
    <property type="entry name" value="DNA PRIMASE"/>
    <property type="match status" value="1"/>
</dbReference>
<dbReference type="AlphaFoldDB" id="A0A3B0W7D0"/>
<dbReference type="Pfam" id="PF01807">
    <property type="entry name" value="Zn_ribbon_DnaG"/>
    <property type="match status" value="1"/>
</dbReference>
<gene>
    <name evidence="14" type="ORF">MNBD_GAMMA04-926</name>
</gene>
<dbReference type="SMART" id="SM00493">
    <property type="entry name" value="TOPRIM"/>
    <property type="match status" value="1"/>
</dbReference>
<organism evidence="14">
    <name type="scientific">hydrothermal vent metagenome</name>
    <dbReference type="NCBI Taxonomy" id="652676"/>
    <lineage>
        <taxon>unclassified sequences</taxon>
        <taxon>metagenomes</taxon>
        <taxon>ecological metagenomes</taxon>
    </lineage>
</organism>
<dbReference type="FunFam" id="3.90.980.10:FF:000001">
    <property type="entry name" value="DNA primase"/>
    <property type="match status" value="1"/>
</dbReference>
<evidence type="ECO:0000256" key="12">
    <source>
        <dbReference type="ARBA" id="ARBA00023163"/>
    </source>
</evidence>
<keyword evidence="12" id="KW-0804">Transcription</keyword>
<evidence type="ECO:0000256" key="7">
    <source>
        <dbReference type="ARBA" id="ARBA00022723"/>
    </source>
</evidence>
<dbReference type="Gene3D" id="3.90.980.10">
    <property type="entry name" value="DNA primase, catalytic core, N-terminal domain"/>
    <property type="match status" value="1"/>
</dbReference>
<dbReference type="SUPFAM" id="SSF56731">
    <property type="entry name" value="DNA primase core"/>
    <property type="match status" value="1"/>
</dbReference>
<evidence type="ECO:0000256" key="10">
    <source>
        <dbReference type="ARBA" id="ARBA00022842"/>
    </source>
</evidence>
<dbReference type="InterPro" id="IPR002694">
    <property type="entry name" value="Znf_CHC2"/>
</dbReference>
<dbReference type="SUPFAM" id="SSF57783">
    <property type="entry name" value="Zinc beta-ribbon"/>
    <property type="match status" value="1"/>
</dbReference>
<dbReference type="GO" id="GO:0008270">
    <property type="term" value="F:zinc ion binding"/>
    <property type="evidence" value="ECO:0007669"/>
    <property type="project" value="UniProtKB-KW"/>
</dbReference>
<evidence type="ECO:0000256" key="1">
    <source>
        <dbReference type="ARBA" id="ARBA00001947"/>
    </source>
</evidence>
<dbReference type="PANTHER" id="PTHR30313">
    <property type="entry name" value="DNA PRIMASE"/>
    <property type="match status" value="1"/>
</dbReference>
<evidence type="ECO:0000256" key="5">
    <source>
        <dbReference type="ARBA" id="ARBA00022695"/>
    </source>
</evidence>
<accession>A0A3B0W7D0</accession>
<dbReference type="GO" id="GO:0006269">
    <property type="term" value="P:DNA replication, synthesis of primer"/>
    <property type="evidence" value="ECO:0007669"/>
    <property type="project" value="UniProtKB-KW"/>
</dbReference>
<dbReference type="InterPro" id="IPR036977">
    <property type="entry name" value="DNA_primase_Znf_CHC2"/>
</dbReference>
<dbReference type="EC" id="2.7.7.-" evidence="14"/>
<dbReference type="Pfam" id="PF08275">
    <property type="entry name" value="DNAG_N"/>
    <property type="match status" value="1"/>
</dbReference>
<comment type="cofactor">
    <cofactor evidence="1">
        <name>Zn(2+)</name>
        <dbReference type="ChEBI" id="CHEBI:29105"/>
    </cofactor>
</comment>
<keyword evidence="9" id="KW-0862">Zinc</keyword>
<dbReference type="InterPro" id="IPR037068">
    <property type="entry name" value="DNA_primase_core_N_sf"/>
</dbReference>
<keyword evidence="4 14" id="KW-0808">Transferase</keyword>
<dbReference type="FunFam" id="3.40.1360.10:FF:000002">
    <property type="entry name" value="DNA primase"/>
    <property type="match status" value="1"/>
</dbReference>
<dbReference type="InterPro" id="IPR030846">
    <property type="entry name" value="DnaG_bac"/>
</dbReference>
<evidence type="ECO:0000256" key="4">
    <source>
        <dbReference type="ARBA" id="ARBA00022679"/>
    </source>
</evidence>
<dbReference type="FunFam" id="3.90.580.10:FF:000001">
    <property type="entry name" value="DNA primase"/>
    <property type="match status" value="1"/>
</dbReference>
<dbReference type="SMART" id="SM00400">
    <property type="entry name" value="ZnF_CHCC"/>
    <property type="match status" value="1"/>
</dbReference>
<dbReference type="InterPro" id="IPR013264">
    <property type="entry name" value="DNAG_N"/>
</dbReference>
<keyword evidence="7" id="KW-0479">Metal-binding</keyword>
<keyword evidence="5 14" id="KW-0548">Nucleotidyltransferase</keyword>
<dbReference type="GO" id="GO:0000428">
    <property type="term" value="C:DNA-directed RNA polymerase complex"/>
    <property type="evidence" value="ECO:0007669"/>
    <property type="project" value="UniProtKB-KW"/>
</dbReference>
<dbReference type="InterPro" id="IPR050219">
    <property type="entry name" value="DnaG_primase"/>
</dbReference>
<dbReference type="InterPro" id="IPR006295">
    <property type="entry name" value="DNA_primase_DnaG"/>
</dbReference>
<dbReference type="CDD" id="cd03364">
    <property type="entry name" value="TOPRIM_DnaG_primases"/>
    <property type="match status" value="1"/>
</dbReference>
<sequence>MSGQSGTIPRSFIESLLSRADVVQVINQRLPLKKAGTSYKACCPFHDEKTPSFNVSQAKQFYHCFGCGASGDALKFLMEYEGLSFVEAVEALASQLGLEVPRERLSPEKQKARQVQQQQQHDLFDVMHLAAKFYRHQLRDHSESEEARQYLKARGLSAEIAKEFVIGFAPSGWDSLASGLKADQKLKQQLVEVGLLVQKEDGRLYDRFRHRIMFPIRDGRGRVIAFGGRILGDDQPKYLNSPETAIFHKSHTLYGLYEMRQSRAKFQNIVVVEGYMDVVALAQFGVHNAVATLGTATTIEHLELLFREVGEIVFCFDGDTAGLKAAWKALQLVLPMMEGQRSVKFLFLPDGEDPDSMVRKEGFEEFNQRAKEAMPLSAFLLQGLQRKLSFPVQSIEGRQQLVALAQPYVQAAHGLYQFLLAEGLAELVDLPTWRVEKQMNVRSGFAQFKKESKPNKGGVKDKLVVTLPLKIVRILFYRPQWAEFFDVRLRQDLLAAQSSHYACLAGVIELLVLNQFDVVLAKKWMVENGYSPELNLIEGSPIPSDDGFLLPEFEGLILSLAHTMDEGSLGQRGWDVDEMVKLQAFIKRAKD</sequence>
<reference evidence="14" key="1">
    <citation type="submission" date="2018-06" db="EMBL/GenBank/DDBJ databases">
        <authorList>
            <person name="Zhirakovskaya E."/>
        </authorList>
    </citation>
    <scope>NUCLEOTIDE SEQUENCE</scope>
</reference>
<evidence type="ECO:0000256" key="3">
    <source>
        <dbReference type="ARBA" id="ARBA00022515"/>
    </source>
</evidence>